<name>A0AA39X0L6_9PEZI</name>
<keyword evidence="2" id="KW-1185">Reference proteome</keyword>
<dbReference type="AlphaFoldDB" id="A0AA39X0L6"/>
<proteinExistence type="predicted"/>
<sequence length="253" mass="28926">MIKVLNYGTLMRRLAVKRFFPLSHGIRQNNSWDLAGNNMCFPVRFWSLTSNPQASWPTFQKDTSGYWGIGPKKKVPIFLPTCPIKFSTSSCRLHSAFCPQKRFRHFVDQHLQCLPSVPSTGFEQWFTAPTAVLRRRGRPFCVSSSDLAPLVSCLRLARYRRLQQRSLVIFLRCSPLSCEEKFSYLSSAAVSSTWSSASAGHYKLFQEGLGSSWRCIHRDKRPFQKGAYKVARKLQTAILALEGIRLPSRRSQL</sequence>
<accession>A0AA39X0L6</accession>
<gene>
    <name evidence="1" type="ORF">B0T17DRAFT_257857</name>
</gene>
<organism evidence="1 2">
    <name type="scientific">Bombardia bombarda</name>
    <dbReference type="NCBI Taxonomy" id="252184"/>
    <lineage>
        <taxon>Eukaryota</taxon>
        <taxon>Fungi</taxon>
        <taxon>Dikarya</taxon>
        <taxon>Ascomycota</taxon>
        <taxon>Pezizomycotina</taxon>
        <taxon>Sordariomycetes</taxon>
        <taxon>Sordariomycetidae</taxon>
        <taxon>Sordariales</taxon>
        <taxon>Lasiosphaeriaceae</taxon>
        <taxon>Bombardia</taxon>
    </lineage>
</organism>
<protein>
    <submittedName>
        <fullName evidence="1">Uncharacterized protein</fullName>
    </submittedName>
</protein>
<dbReference type="EMBL" id="JAULSR010000003">
    <property type="protein sequence ID" value="KAK0624971.1"/>
    <property type="molecule type" value="Genomic_DNA"/>
</dbReference>
<dbReference type="Proteomes" id="UP001174934">
    <property type="component" value="Unassembled WGS sequence"/>
</dbReference>
<evidence type="ECO:0000313" key="2">
    <source>
        <dbReference type="Proteomes" id="UP001174934"/>
    </source>
</evidence>
<reference evidence="1" key="1">
    <citation type="submission" date="2023-06" db="EMBL/GenBank/DDBJ databases">
        <title>Genome-scale phylogeny and comparative genomics of the fungal order Sordariales.</title>
        <authorList>
            <consortium name="Lawrence Berkeley National Laboratory"/>
            <person name="Hensen N."/>
            <person name="Bonometti L."/>
            <person name="Westerberg I."/>
            <person name="Brannstrom I.O."/>
            <person name="Guillou S."/>
            <person name="Cros-Aarteil S."/>
            <person name="Calhoun S."/>
            <person name="Haridas S."/>
            <person name="Kuo A."/>
            <person name="Mondo S."/>
            <person name="Pangilinan J."/>
            <person name="Riley R."/>
            <person name="LaButti K."/>
            <person name="Andreopoulos B."/>
            <person name="Lipzen A."/>
            <person name="Chen C."/>
            <person name="Yanf M."/>
            <person name="Daum C."/>
            <person name="Ng V."/>
            <person name="Clum A."/>
            <person name="Steindorff A."/>
            <person name="Ohm R."/>
            <person name="Martin F."/>
            <person name="Silar P."/>
            <person name="Natvig D."/>
            <person name="Lalanne C."/>
            <person name="Gautier V."/>
            <person name="Ament-velasquez S.L."/>
            <person name="Kruys A."/>
            <person name="Hutchinson M.I."/>
            <person name="Powell A.J."/>
            <person name="Barry K."/>
            <person name="Miller A.N."/>
            <person name="Grigoriev I.V."/>
            <person name="Debuchy R."/>
            <person name="Gladieux P."/>
            <person name="Thoren M.H."/>
            <person name="Johannesson H."/>
        </authorList>
    </citation>
    <scope>NUCLEOTIDE SEQUENCE</scope>
    <source>
        <strain evidence="1">SMH3391-2</strain>
    </source>
</reference>
<evidence type="ECO:0000313" key="1">
    <source>
        <dbReference type="EMBL" id="KAK0624971.1"/>
    </source>
</evidence>
<comment type="caution">
    <text evidence="1">The sequence shown here is derived from an EMBL/GenBank/DDBJ whole genome shotgun (WGS) entry which is preliminary data.</text>
</comment>